<evidence type="ECO:0000313" key="4">
    <source>
        <dbReference type="EMBL" id="CAK8671925.1"/>
    </source>
</evidence>
<dbReference type="InterPro" id="IPR000719">
    <property type="entry name" value="Prot_kinase_dom"/>
</dbReference>
<dbReference type="InterPro" id="IPR036770">
    <property type="entry name" value="Ankyrin_rpt-contain_sf"/>
</dbReference>
<dbReference type="InterPro" id="IPR002110">
    <property type="entry name" value="Ankyrin_rpt"/>
</dbReference>
<dbReference type="PROSITE" id="PS50088">
    <property type="entry name" value="ANK_REPEAT"/>
    <property type="match status" value="3"/>
</dbReference>
<feature type="repeat" description="ANK" evidence="2">
    <location>
        <begin position="65"/>
        <end position="97"/>
    </location>
</feature>
<dbReference type="PANTHER" id="PTHR44329:SF57">
    <property type="entry name" value="INTEGRIN-LINKED PROTEIN KINASE"/>
    <property type="match status" value="1"/>
</dbReference>
<dbReference type="PROSITE" id="PS50297">
    <property type="entry name" value="ANK_REP_REGION"/>
    <property type="match status" value="2"/>
</dbReference>
<dbReference type="EMBL" id="CAWYQH010000001">
    <property type="protein sequence ID" value="CAK8671925.1"/>
    <property type="molecule type" value="Genomic_DNA"/>
</dbReference>
<dbReference type="SUPFAM" id="SSF48403">
    <property type="entry name" value="Ankyrin repeat"/>
    <property type="match status" value="1"/>
</dbReference>
<evidence type="ECO:0000256" key="1">
    <source>
        <dbReference type="ARBA" id="ARBA00005843"/>
    </source>
</evidence>
<organism evidence="4 5">
    <name type="scientific">Clavelina lepadiformis</name>
    <name type="common">Light-bulb sea squirt</name>
    <name type="synonym">Ascidia lepadiformis</name>
    <dbReference type="NCBI Taxonomy" id="159417"/>
    <lineage>
        <taxon>Eukaryota</taxon>
        <taxon>Metazoa</taxon>
        <taxon>Chordata</taxon>
        <taxon>Tunicata</taxon>
        <taxon>Ascidiacea</taxon>
        <taxon>Aplousobranchia</taxon>
        <taxon>Clavelinidae</taxon>
        <taxon>Clavelina</taxon>
    </lineage>
</organism>
<evidence type="ECO:0000259" key="3">
    <source>
        <dbReference type="PROSITE" id="PS50011"/>
    </source>
</evidence>
<dbReference type="Gene3D" id="1.25.40.20">
    <property type="entry name" value="Ankyrin repeat-containing domain"/>
    <property type="match status" value="1"/>
</dbReference>
<dbReference type="Pfam" id="PF00023">
    <property type="entry name" value="Ank"/>
    <property type="match status" value="1"/>
</dbReference>
<feature type="domain" description="Protein kinase" evidence="3">
    <location>
        <begin position="193"/>
        <end position="443"/>
    </location>
</feature>
<comment type="similarity">
    <text evidence="1">Belongs to the protein kinase superfamily. TKL Ser/Thr protein kinase family.</text>
</comment>
<comment type="caution">
    <text evidence="4">The sequence shown here is derived from an EMBL/GenBank/DDBJ whole genome shotgun (WGS) entry which is preliminary data.</text>
</comment>
<dbReference type="PROSITE" id="PS50011">
    <property type="entry name" value="PROTEIN_KINASE_DOM"/>
    <property type="match status" value="1"/>
</dbReference>
<dbReference type="PIRSF" id="PIRSF000654">
    <property type="entry name" value="Integrin-linked_kinase"/>
    <property type="match status" value="1"/>
</dbReference>
<protein>
    <recommendedName>
        <fullName evidence="3">Protein kinase domain-containing protein</fullName>
    </recommendedName>
</protein>
<dbReference type="InterPro" id="IPR001245">
    <property type="entry name" value="Ser-Thr/Tyr_kinase_cat_dom"/>
</dbReference>
<dbReference type="Gene3D" id="1.10.510.10">
    <property type="entry name" value="Transferase(Phosphotransferase) domain 1"/>
    <property type="match status" value="1"/>
</dbReference>
<reference evidence="4 5" key="1">
    <citation type="submission" date="2024-02" db="EMBL/GenBank/DDBJ databases">
        <authorList>
            <person name="Daric V."/>
            <person name="Darras S."/>
        </authorList>
    </citation>
    <scope>NUCLEOTIDE SEQUENCE [LARGE SCALE GENOMIC DNA]</scope>
</reference>
<dbReference type="SUPFAM" id="SSF56112">
    <property type="entry name" value="Protein kinase-like (PK-like)"/>
    <property type="match status" value="1"/>
</dbReference>
<keyword evidence="5" id="KW-1185">Reference proteome</keyword>
<dbReference type="PANTHER" id="PTHR44329">
    <property type="entry name" value="SERINE/THREONINE-PROTEIN KINASE TNNI3K-RELATED"/>
    <property type="match status" value="1"/>
</dbReference>
<evidence type="ECO:0000313" key="5">
    <source>
        <dbReference type="Proteomes" id="UP001642483"/>
    </source>
</evidence>
<accession>A0ABP0F0G5</accession>
<dbReference type="InterPro" id="IPR051681">
    <property type="entry name" value="Ser/Thr_Kinases-Pseudokinases"/>
</dbReference>
<proteinExistence type="inferred from homology"/>
<dbReference type="InterPro" id="IPR011009">
    <property type="entry name" value="Kinase-like_dom_sf"/>
</dbReference>
<dbReference type="Pfam" id="PF07714">
    <property type="entry name" value="PK_Tyr_Ser-Thr"/>
    <property type="match status" value="1"/>
</dbReference>
<evidence type="ECO:0000256" key="2">
    <source>
        <dbReference type="PROSITE-ProRule" id="PRU00023"/>
    </source>
</evidence>
<sequence>MRNSVLTKDGNLVAVKVWLDNTENDLNQGDDHLFSPLHWACREGHMHIVDILINRGARINAANMGDDTPLHNAAQMGHLDIVKKLIKNKSDVNAINEHGNTPLHYACFGQHAACGEELVASGALIGICNKYGQSPISKARPMFARNLAEMAASLGQDLNEIQYKDSVNAWKGTTRTRAKNETLSHENVDLRQLNLKGKIASSHSGETWRGRWGQQEIVTKILKVRDITSRKAREFHEEYLRLRIFSHPNVLPVMGVVNSPKTLATVSPHVAVGSLYNVLHESTVTVDHSRAVLFATDIANGMSFLHSLEPIIPRLHINSRHVMIDEGMQCKINMADVKFSFQEPGKLYNPSWMAPEALQRKHEDINRKSADMWSFSILLWEMATREVPFSDLSNMECGMRIALEGMRVSIPPGISPHICKLMKICMNEDPTKRPKFDMILPILKKMTT</sequence>
<dbReference type="Pfam" id="PF12796">
    <property type="entry name" value="Ank_2"/>
    <property type="match status" value="1"/>
</dbReference>
<dbReference type="Proteomes" id="UP001642483">
    <property type="component" value="Unassembled WGS sequence"/>
</dbReference>
<dbReference type="SMART" id="SM00248">
    <property type="entry name" value="ANK"/>
    <property type="match status" value="3"/>
</dbReference>
<keyword evidence="2" id="KW-0040">ANK repeat</keyword>
<gene>
    <name evidence="4" type="ORF">CVLEPA_LOCUS952</name>
</gene>
<feature type="repeat" description="ANK" evidence="2">
    <location>
        <begin position="98"/>
        <end position="130"/>
    </location>
</feature>
<name>A0ABP0F0G5_CLALP</name>
<dbReference type="Gene3D" id="3.30.200.20">
    <property type="entry name" value="Phosphorylase Kinase, domain 1"/>
    <property type="match status" value="1"/>
</dbReference>
<feature type="repeat" description="ANK" evidence="2">
    <location>
        <begin position="32"/>
        <end position="64"/>
    </location>
</feature>